<accession>A0A499ULG8</accession>
<evidence type="ECO:0000313" key="5">
    <source>
        <dbReference type="Proteomes" id="UP000463951"/>
    </source>
</evidence>
<feature type="compositionally biased region" description="Basic residues" evidence="3">
    <location>
        <begin position="208"/>
        <end position="218"/>
    </location>
</feature>
<dbReference type="PANTHER" id="PTHR42796">
    <property type="entry name" value="FUMARYLACETOACETATE HYDROLASE DOMAIN-CONTAINING PROTEIN 2A-RELATED"/>
    <property type="match status" value="1"/>
</dbReference>
<comment type="similarity">
    <text evidence="1">Belongs to the FAH family.</text>
</comment>
<protein>
    <submittedName>
        <fullName evidence="4">Uncharacterized protein</fullName>
    </submittedName>
</protein>
<dbReference type="InterPro" id="IPR036663">
    <property type="entry name" value="Fumarylacetoacetase_C_sf"/>
</dbReference>
<gene>
    <name evidence="4" type="ORF">SSPO_003440</name>
</gene>
<sequence length="248" mass="26883">MRARVGQVVSGAHDGIRPGSPEADEAKELLVFEGLRSQYLKVGIGPDSQVFTRAPVLSAAGTGADIGVLGASMWNNHEPEVVLVADSRGRVRGAALGNDVNLRDIEGRSALLLSRAKDTNASCTIGPFIRLLDDGSGLDTVRVPDVDLRLGGTDGYALHGSSSMPEISREHWTWWPLPTVRTINARTTSCCSPERCSLLPRTPAGTRRGLHPRVRRHRADLQPAARRSWSTPSFPASRPRHGRSAYER</sequence>
<reference evidence="4 5" key="1">
    <citation type="journal article" date="2020" name="Int. J. Syst. Evol. Microbiol.">
        <title>Reclassification of Streptomyces castelarensis and Streptomyces sporoclivatus as later heterotypic synonyms of Streptomyces antimycoticus.</title>
        <authorList>
            <person name="Komaki H."/>
            <person name="Tamura T."/>
        </authorList>
    </citation>
    <scope>NUCLEOTIDE SEQUENCE [LARGE SCALE GENOMIC DNA]</scope>
    <source>
        <strain evidence="4 5">NBRC 100767</strain>
    </source>
</reference>
<dbReference type="GO" id="GO:0003824">
    <property type="term" value="F:catalytic activity"/>
    <property type="evidence" value="ECO:0007669"/>
    <property type="project" value="InterPro"/>
</dbReference>
<feature type="region of interest" description="Disordered" evidence="3">
    <location>
        <begin position="1"/>
        <end position="21"/>
    </location>
</feature>
<dbReference type="EMBL" id="AP019620">
    <property type="protein sequence ID" value="BBJ37626.1"/>
    <property type="molecule type" value="Genomic_DNA"/>
</dbReference>
<evidence type="ECO:0000313" key="4">
    <source>
        <dbReference type="EMBL" id="BBJ37626.1"/>
    </source>
</evidence>
<keyword evidence="2" id="KW-0479">Metal-binding</keyword>
<feature type="region of interest" description="Disordered" evidence="3">
    <location>
        <begin position="201"/>
        <end position="248"/>
    </location>
</feature>
<dbReference type="PANTHER" id="PTHR42796:SF7">
    <property type="entry name" value="2-DEHYDRO-3-DEOXY-D-ARABINONATE DEHYDRATASE"/>
    <property type="match status" value="1"/>
</dbReference>
<dbReference type="Proteomes" id="UP000463951">
    <property type="component" value="Chromosome"/>
</dbReference>
<organism evidence="4 5">
    <name type="scientific">Streptomyces antimycoticus</name>
    <dbReference type="NCBI Taxonomy" id="68175"/>
    <lineage>
        <taxon>Bacteria</taxon>
        <taxon>Bacillati</taxon>
        <taxon>Actinomycetota</taxon>
        <taxon>Actinomycetes</taxon>
        <taxon>Kitasatosporales</taxon>
        <taxon>Streptomycetaceae</taxon>
        <taxon>Streptomyces</taxon>
        <taxon>Streptomyces violaceusniger group</taxon>
    </lineage>
</organism>
<evidence type="ECO:0000256" key="3">
    <source>
        <dbReference type="SAM" id="MobiDB-lite"/>
    </source>
</evidence>
<evidence type="ECO:0000256" key="2">
    <source>
        <dbReference type="ARBA" id="ARBA00022723"/>
    </source>
</evidence>
<feature type="compositionally biased region" description="Basic residues" evidence="3">
    <location>
        <begin position="238"/>
        <end position="248"/>
    </location>
</feature>
<dbReference type="AlphaFoldDB" id="A0A499ULG8"/>
<dbReference type="InterPro" id="IPR051121">
    <property type="entry name" value="FAH"/>
</dbReference>
<evidence type="ECO:0000256" key="1">
    <source>
        <dbReference type="ARBA" id="ARBA00010211"/>
    </source>
</evidence>
<proteinExistence type="inferred from homology"/>
<dbReference type="SUPFAM" id="SSF56529">
    <property type="entry name" value="FAH"/>
    <property type="match status" value="1"/>
</dbReference>
<dbReference type="Gene3D" id="3.90.850.10">
    <property type="entry name" value="Fumarylacetoacetase-like, C-terminal domain"/>
    <property type="match status" value="1"/>
</dbReference>
<name>A0A499ULG8_9ACTN</name>
<dbReference type="GO" id="GO:0046872">
    <property type="term" value="F:metal ion binding"/>
    <property type="evidence" value="ECO:0007669"/>
    <property type="project" value="UniProtKB-KW"/>
</dbReference>